<sequence length="126" mass="13792">MGGSKETTTDITVVPPPPPDLELISKYSIAVLHWTRTDNRCAAPLLASKVDAIKDSLENDKEKLERALSFPLKLIAKNDGDNGSINSDKVPSNDNPKFGYNAATGEYEDLMATKIIDPTKVSFRDK</sequence>
<proteinExistence type="predicted"/>
<evidence type="ECO:0000313" key="2">
    <source>
        <dbReference type="Proteomes" id="UP001062846"/>
    </source>
</evidence>
<gene>
    <name evidence="1" type="ORF">RHMOL_Rhmol08G0177000</name>
</gene>
<dbReference type="EMBL" id="CM046395">
    <property type="protein sequence ID" value="KAI8542916.1"/>
    <property type="molecule type" value="Genomic_DNA"/>
</dbReference>
<name>A0ACC0MQR4_RHOML</name>
<keyword evidence="2" id="KW-1185">Reference proteome</keyword>
<protein>
    <submittedName>
        <fullName evidence="1">Uncharacterized protein</fullName>
    </submittedName>
</protein>
<evidence type="ECO:0000313" key="1">
    <source>
        <dbReference type="EMBL" id="KAI8542916.1"/>
    </source>
</evidence>
<reference evidence="1" key="1">
    <citation type="submission" date="2022-02" db="EMBL/GenBank/DDBJ databases">
        <title>Plant Genome Project.</title>
        <authorList>
            <person name="Zhang R.-G."/>
        </authorList>
    </citation>
    <scope>NUCLEOTIDE SEQUENCE</scope>
    <source>
        <strain evidence="1">AT1</strain>
    </source>
</reference>
<dbReference type="Proteomes" id="UP001062846">
    <property type="component" value="Chromosome 8"/>
</dbReference>
<organism evidence="1 2">
    <name type="scientific">Rhododendron molle</name>
    <name type="common">Chinese azalea</name>
    <name type="synonym">Azalea mollis</name>
    <dbReference type="NCBI Taxonomy" id="49168"/>
    <lineage>
        <taxon>Eukaryota</taxon>
        <taxon>Viridiplantae</taxon>
        <taxon>Streptophyta</taxon>
        <taxon>Embryophyta</taxon>
        <taxon>Tracheophyta</taxon>
        <taxon>Spermatophyta</taxon>
        <taxon>Magnoliopsida</taxon>
        <taxon>eudicotyledons</taxon>
        <taxon>Gunneridae</taxon>
        <taxon>Pentapetalae</taxon>
        <taxon>asterids</taxon>
        <taxon>Ericales</taxon>
        <taxon>Ericaceae</taxon>
        <taxon>Ericoideae</taxon>
        <taxon>Rhodoreae</taxon>
        <taxon>Rhododendron</taxon>
    </lineage>
</organism>
<comment type="caution">
    <text evidence="1">The sequence shown here is derived from an EMBL/GenBank/DDBJ whole genome shotgun (WGS) entry which is preliminary data.</text>
</comment>
<accession>A0ACC0MQR4</accession>